<dbReference type="Proteomes" id="UP001058650">
    <property type="component" value="Chromosome"/>
</dbReference>
<gene>
    <name evidence="1" type="ORF">NYR52_10350</name>
</gene>
<reference evidence="1" key="1">
    <citation type="submission" date="2022-08" db="EMBL/GenBank/DDBJ databases">
        <title>The complete genome sequence of the thermophilic bacterium Laceyella sacchari FBKL4.010 reveals the basis for tetramethylpyrazine biosynthesis in Moutai-flavor Daqu.</title>
        <authorList>
            <person name="Li D."/>
            <person name="Huang W."/>
            <person name="Wang C."/>
            <person name="Qiu S."/>
        </authorList>
    </citation>
    <scope>NUCLEOTIDE SEQUENCE</scope>
    <source>
        <strain evidence="1">FBKL4.014</strain>
    </source>
</reference>
<evidence type="ECO:0000313" key="1">
    <source>
        <dbReference type="EMBL" id="UWE02551.1"/>
    </source>
</evidence>
<proteinExistence type="predicted"/>
<dbReference type="EMBL" id="CP103866">
    <property type="protein sequence ID" value="UWE02551.1"/>
    <property type="molecule type" value="Genomic_DNA"/>
</dbReference>
<dbReference type="RefSeq" id="WP_259435589.1">
    <property type="nucleotide sequence ID" value="NZ_CP103866.1"/>
</dbReference>
<protein>
    <submittedName>
        <fullName evidence="1">Uncharacterized protein</fullName>
    </submittedName>
</protein>
<name>A0ABY5TYR7_LACSH</name>
<evidence type="ECO:0000313" key="2">
    <source>
        <dbReference type="Proteomes" id="UP001058650"/>
    </source>
</evidence>
<keyword evidence="2" id="KW-1185">Reference proteome</keyword>
<organism evidence="1 2">
    <name type="scientific">Laceyella sacchari</name>
    <name type="common">Thermoactinomyces thalpophilus</name>
    <dbReference type="NCBI Taxonomy" id="37482"/>
    <lineage>
        <taxon>Bacteria</taxon>
        <taxon>Bacillati</taxon>
        <taxon>Bacillota</taxon>
        <taxon>Bacilli</taxon>
        <taxon>Bacillales</taxon>
        <taxon>Thermoactinomycetaceae</taxon>
        <taxon>Laceyella</taxon>
    </lineage>
</organism>
<accession>A0ABY5TYR7</accession>
<sequence length="44" mass="5038">MMLISPLTAPMLAELFTLLEVEVAGRDSLRRRRRRRRVSKGSAP</sequence>